<proteinExistence type="predicted"/>
<dbReference type="InterPro" id="IPR016181">
    <property type="entry name" value="Acyl_CoA_acyltransferase"/>
</dbReference>
<dbReference type="OrthoDB" id="9977091at2759"/>
<dbReference type="SUPFAM" id="SSF55729">
    <property type="entry name" value="Acyl-CoA N-acyltransferases (Nat)"/>
    <property type="match status" value="1"/>
</dbReference>
<name>A0A815HKP4_ADIRI</name>
<evidence type="ECO:0000313" key="3">
    <source>
        <dbReference type="Proteomes" id="UP000663828"/>
    </source>
</evidence>
<evidence type="ECO:0008006" key="4">
    <source>
        <dbReference type="Google" id="ProtNLM"/>
    </source>
</evidence>
<dbReference type="Proteomes" id="UP000663852">
    <property type="component" value="Unassembled WGS sequence"/>
</dbReference>
<evidence type="ECO:0000313" key="2">
    <source>
        <dbReference type="EMBL" id="CAF1353764.1"/>
    </source>
</evidence>
<dbReference type="EMBL" id="CAJNOJ010000170">
    <property type="protein sequence ID" value="CAF1236054.1"/>
    <property type="molecule type" value="Genomic_DNA"/>
</dbReference>
<organism evidence="2 3">
    <name type="scientific">Adineta ricciae</name>
    <name type="common">Rotifer</name>
    <dbReference type="NCBI Taxonomy" id="249248"/>
    <lineage>
        <taxon>Eukaryota</taxon>
        <taxon>Metazoa</taxon>
        <taxon>Spiralia</taxon>
        <taxon>Gnathifera</taxon>
        <taxon>Rotifera</taxon>
        <taxon>Eurotatoria</taxon>
        <taxon>Bdelloidea</taxon>
        <taxon>Adinetida</taxon>
        <taxon>Adinetidae</taxon>
        <taxon>Adineta</taxon>
    </lineage>
</organism>
<keyword evidence="3" id="KW-1185">Reference proteome</keyword>
<dbReference type="Gene3D" id="3.40.630.30">
    <property type="match status" value="1"/>
</dbReference>
<gene>
    <name evidence="1" type="ORF">EDS130_LOCUS27196</name>
    <name evidence="2" type="ORF">XAT740_LOCUS31629</name>
</gene>
<dbReference type="Proteomes" id="UP000663828">
    <property type="component" value="Unassembled WGS sequence"/>
</dbReference>
<dbReference type="EMBL" id="CAJNOR010002893">
    <property type="protein sequence ID" value="CAF1353764.1"/>
    <property type="molecule type" value="Genomic_DNA"/>
</dbReference>
<accession>A0A815HKP4</accession>
<comment type="caution">
    <text evidence="2">The sequence shown here is derived from an EMBL/GenBank/DDBJ whole genome shotgun (WGS) entry which is preliminary data.</text>
</comment>
<dbReference type="AlphaFoldDB" id="A0A815HKP4"/>
<protein>
    <recommendedName>
        <fullName evidence="4">N-acetyltransferase domain-containing protein</fullName>
    </recommendedName>
</protein>
<sequence length="226" mass="25819">MASKNDDYEISLIDNEADARYCARLLSQEFATNNPFSVFTRASAEDLFDTWLWPVITRTMDEKLSFLTRDRSTNQIIAAAFACDLFLLWQTYPYDDSAPASHNPTGDFFHELAAHFIHHDLNQELTPNTFLYITAIGTQSEYVGRSLAMKLCVHLCDYARDQRGFRYGFVQTTHPASRSIFVKGMHGEEKAIVDPAAWIWKKRNDSSCCPWKGYVGEPTVNILVKL</sequence>
<evidence type="ECO:0000313" key="1">
    <source>
        <dbReference type="EMBL" id="CAF1236054.1"/>
    </source>
</evidence>
<reference evidence="2" key="1">
    <citation type="submission" date="2021-02" db="EMBL/GenBank/DDBJ databases">
        <authorList>
            <person name="Nowell W R."/>
        </authorList>
    </citation>
    <scope>NUCLEOTIDE SEQUENCE</scope>
</reference>